<evidence type="ECO:0000313" key="2">
    <source>
        <dbReference type="Proteomes" id="UP000276133"/>
    </source>
</evidence>
<dbReference type="Proteomes" id="UP000276133">
    <property type="component" value="Unassembled WGS sequence"/>
</dbReference>
<accession>A0A3M7QVH0</accession>
<organism evidence="1 2">
    <name type="scientific">Brachionus plicatilis</name>
    <name type="common">Marine rotifer</name>
    <name type="synonym">Brachionus muelleri</name>
    <dbReference type="NCBI Taxonomy" id="10195"/>
    <lineage>
        <taxon>Eukaryota</taxon>
        <taxon>Metazoa</taxon>
        <taxon>Spiralia</taxon>
        <taxon>Gnathifera</taxon>
        <taxon>Rotifera</taxon>
        <taxon>Eurotatoria</taxon>
        <taxon>Monogononta</taxon>
        <taxon>Pseudotrocha</taxon>
        <taxon>Ploima</taxon>
        <taxon>Brachionidae</taxon>
        <taxon>Brachionus</taxon>
    </lineage>
</organism>
<evidence type="ECO:0000313" key="1">
    <source>
        <dbReference type="EMBL" id="RNA15346.1"/>
    </source>
</evidence>
<keyword evidence="2" id="KW-1185">Reference proteome</keyword>
<dbReference type="AlphaFoldDB" id="A0A3M7QVH0"/>
<reference evidence="1 2" key="1">
    <citation type="journal article" date="2018" name="Sci. Rep.">
        <title>Genomic signatures of local adaptation to the degree of environmental predictability in rotifers.</title>
        <authorList>
            <person name="Franch-Gras L."/>
            <person name="Hahn C."/>
            <person name="Garcia-Roger E.M."/>
            <person name="Carmona M.J."/>
            <person name="Serra M."/>
            <person name="Gomez A."/>
        </authorList>
    </citation>
    <scope>NUCLEOTIDE SEQUENCE [LARGE SCALE GENOMIC DNA]</scope>
    <source>
        <strain evidence="1">HYR1</strain>
    </source>
</reference>
<sequence>MRYLSAPLSSSESTNLSRSWLSLWCAKLAPVLEPLLVEHVLHFGRRRQFSSDERSECVELAACGSLGLNFSSFSSYSNRLDEPDESDSAYATGLKLSDESDNVLVSLTLLLNSLEREVVGDELNEPNESEDADENELLVWLEPPPLLLLLLLDDHSEYESEWRLATELSELERDNLSSATSAWLSLCTVLRLYAEKSLRSSVCLFEDWDTDAKLVQLYTQQRSSRGVSIGVLANWSMVCWSVWAVTNASSMLVMWEQGEAGAGRGLSRLGEFFTMVSAVSSLRVSESIFSLEPVSKSTSTLLSLGRAAAGFGGGEGRTVRSVPATWTQYFEAAVGIARVALEQQREQIETLADQVVQVVVHVGRAFVRKNVRVVAQDPTGQLHGASDHGLDEIVAGVFVGYEQ</sequence>
<name>A0A3M7QVH0_BRAPC</name>
<dbReference type="EMBL" id="REGN01004975">
    <property type="protein sequence ID" value="RNA15346.1"/>
    <property type="molecule type" value="Genomic_DNA"/>
</dbReference>
<proteinExistence type="predicted"/>
<protein>
    <submittedName>
        <fullName evidence="1">Uncharacterized protein</fullName>
    </submittedName>
</protein>
<comment type="caution">
    <text evidence="1">The sequence shown here is derived from an EMBL/GenBank/DDBJ whole genome shotgun (WGS) entry which is preliminary data.</text>
</comment>
<gene>
    <name evidence="1" type="ORF">BpHYR1_010789</name>
</gene>